<dbReference type="InterPro" id="IPR040676">
    <property type="entry name" value="DUF5641"/>
</dbReference>
<proteinExistence type="predicted"/>
<evidence type="ECO:0000313" key="2">
    <source>
        <dbReference type="EMBL" id="KAJ8950946.1"/>
    </source>
</evidence>
<dbReference type="PANTHER" id="PTHR47331">
    <property type="entry name" value="PHD-TYPE DOMAIN-CONTAINING PROTEIN"/>
    <property type="match status" value="1"/>
</dbReference>
<evidence type="ECO:0000259" key="1">
    <source>
        <dbReference type="Pfam" id="PF18701"/>
    </source>
</evidence>
<evidence type="ECO:0000313" key="3">
    <source>
        <dbReference type="Proteomes" id="UP001162162"/>
    </source>
</evidence>
<protein>
    <recommendedName>
        <fullName evidence="1">DUF5641 domain-containing protein</fullName>
    </recommendedName>
</protein>
<dbReference type="Pfam" id="PF18701">
    <property type="entry name" value="DUF5641"/>
    <property type="match status" value="1"/>
</dbReference>
<reference evidence="2" key="1">
    <citation type="journal article" date="2023" name="Insect Mol. Biol.">
        <title>Genome sequencing provides insights into the evolution of gene families encoding plant cell wall-degrading enzymes in longhorned beetles.</title>
        <authorList>
            <person name="Shin N.R."/>
            <person name="Okamura Y."/>
            <person name="Kirsch R."/>
            <person name="Pauchet Y."/>
        </authorList>
    </citation>
    <scope>NUCLEOTIDE SEQUENCE</scope>
    <source>
        <strain evidence="2">AMC_N1</strain>
    </source>
</reference>
<organism evidence="2 3">
    <name type="scientific">Aromia moschata</name>
    <dbReference type="NCBI Taxonomy" id="1265417"/>
    <lineage>
        <taxon>Eukaryota</taxon>
        <taxon>Metazoa</taxon>
        <taxon>Ecdysozoa</taxon>
        <taxon>Arthropoda</taxon>
        <taxon>Hexapoda</taxon>
        <taxon>Insecta</taxon>
        <taxon>Pterygota</taxon>
        <taxon>Neoptera</taxon>
        <taxon>Endopterygota</taxon>
        <taxon>Coleoptera</taxon>
        <taxon>Polyphaga</taxon>
        <taxon>Cucujiformia</taxon>
        <taxon>Chrysomeloidea</taxon>
        <taxon>Cerambycidae</taxon>
        <taxon>Cerambycinae</taxon>
        <taxon>Callichromatini</taxon>
        <taxon>Aromia</taxon>
    </lineage>
</organism>
<feature type="domain" description="DUF5641" evidence="1">
    <location>
        <begin position="62"/>
        <end position="155"/>
    </location>
</feature>
<dbReference type="PANTHER" id="PTHR47331:SF1">
    <property type="entry name" value="GAG-LIKE PROTEIN"/>
    <property type="match status" value="1"/>
</dbReference>
<dbReference type="AlphaFoldDB" id="A0AAV8YJ89"/>
<gene>
    <name evidence="2" type="ORF">NQ318_008385</name>
</gene>
<dbReference type="EMBL" id="JAPWTK010000092">
    <property type="protein sequence ID" value="KAJ8950946.1"/>
    <property type="molecule type" value="Genomic_DNA"/>
</dbReference>
<sequence length="158" mass="18293">MRALFFGSDLQAYHKKWATYLHQGSQQPVRSICGVDFAGPYQIKDGKFRNQCHAIEGTHLFRYEHFQRIIHHFSKCWSHDYLHLLQQRTKWRFVKHVPALDGSIVLLKEDNTPPQAWPMGRIIDVHSGSDGLLRVVSVKTRHGVVKRAVVKVCLLPVE</sequence>
<accession>A0AAV8YJ89</accession>
<keyword evidence="3" id="KW-1185">Reference proteome</keyword>
<comment type="caution">
    <text evidence="2">The sequence shown here is derived from an EMBL/GenBank/DDBJ whole genome shotgun (WGS) entry which is preliminary data.</text>
</comment>
<dbReference type="Proteomes" id="UP001162162">
    <property type="component" value="Unassembled WGS sequence"/>
</dbReference>
<name>A0AAV8YJ89_9CUCU</name>